<dbReference type="SUPFAM" id="SSF51261">
    <property type="entry name" value="Duplicated hybrid motif"/>
    <property type="match status" value="1"/>
</dbReference>
<dbReference type="PANTHER" id="PTHR21666">
    <property type="entry name" value="PEPTIDASE-RELATED"/>
    <property type="match status" value="1"/>
</dbReference>
<reference evidence="3" key="1">
    <citation type="submission" date="2022-12" db="EMBL/GenBank/DDBJ databases">
        <authorList>
            <person name="Krivoruchko A.V."/>
            <person name="Elkin A."/>
        </authorList>
    </citation>
    <scope>NUCLEOTIDE SEQUENCE</scope>
    <source>
        <strain evidence="3">IEGM 1391</strain>
    </source>
</reference>
<evidence type="ECO:0000313" key="3">
    <source>
        <dbReference type="EMBL" id="MCZ4518610.1"/>
    </source>
</evidence>
<evidence type="ECO:0000256" key="1">
    <source>
        <dbReference type="SAM" id="MobiDB-lite"/>
    </source>
</evidence>
<protein>
    <submittedName>
        <fullName evidence="3">M23 family metallopeptidase</fullName>
    </submittedName>
</protein>
<evidence type="ECO:0000313" key="4">
    <source>
        <dbReference type="Proteomes" id="UP001081071"/>
    </source>
</evidence>
<dbReference type="InterPro" id="IPR011055">
    <property type="entry name" value="Dup_hybrid_motif"/>
</dbReference>
<feature type="domain" description="M23ase beta-sheet core" evidence="2">
    <location>
        <begin position="212"/>
        <end position="307"/>
    </location>
</feature>
<dbReference type="InterPro" id="IPR050570">
    <property type="entry name" value="Cell_wall_metabolism_enzyme"/>
</dbReference>
<dbReference type="Proteomes" id="UP001081071">
    <property type="component" value="Unassembled WGS sequence"/>
</dbReference>
<feature type="compositionally biased region" description="Low complexity" evidence="1">
    <location>
        <begin position="11"/>
        <end position="20"/>
    </location>
</feature>
<proteinExistence type="predicted"/>
<sequence length="327" mass="33269">MGSHRRSNIYTPADTATDATPGKHRAAEVTPDTGRRAATIVAATGAIVVGATSMGAGTAGAAPIPEPPAAGFPFAVPEGLLPAGFELPQFVPPQFVPPQFEVPQFEVPQFVPPQFLPPQSAPPSQPAPSQSMPSEAAPAAEPGTAPSPGPLAAFGVTDPGAAAQQWLDDVGLGQMGTGGASPLESLRSLKKDTVQPVAGVLTSNFGSRWGAQHSGLDIAAPIGTPIYAAADGTVSDAGPASGFGLWVKVQHDDGTETIYGHVNDFSVQPGQHVSAGEQIATVGNRGQSTGPHLHFEVHDPSGVKVDPASWLSTRGVAVTWNDSARNA</sequence>
<evidence type="ECO:0000259" key="2">
    <source>
        <dbReference type="Pfam" id="PF01551"/>
    </source>
</evidence>
<keyword evidence="4" id="KW-1185">Reference proteome</keyword>
<dbReference type="CDD" id="cd12797">
    <property type="entry name" value="M23_peptidase"/>
    <property type="match status" value="1"/>
</dbReference>
<feature type="region of interest" description="Disordered" evidence="1">
    <location>
        <begin position="1"/>
        <end position="31"/>
    </location>
</feature>
<dbReference type="InterPro" id="IPR016047">
    <property type="entry name" value="M23ase_b-sheet_dom"/>
</dbReference>
<accession>A0ABT4MCC6</accession>
<feature type="compositionally biased region" description="Pro residues" evidence="1">
    <location>
        <begin position="111"/>
        <end position="126"/>
    </location>
</feature>
<organism evidence="3 4">
    <name type="scientific">Rhodococcus ruber</name>
    <dbReference type="NCBI Taxonomy" id="1830"/>
    <lineage>
        <taxon>Bacteria</taxon>
        <taxon>Bacillati</taxon>
        <taxon>Actinomycetota</taxon>
        <taxon>Actinomycetes</taxon>
        <taxon>Mycobacteriales</taxon>
        <taxon>Nocardiaceae</taxon>
        <taxon>Rhodococcus</taxon>
    </lineage>
</organism>
<feature type="region of interest" description="Disordered" evidence="1">
    <location>
        <begin position="111"/>
        <end position="156"/>
    </location>
</feature>
<dbReference type="Pfam" id="PF01551">
    <property type="entry name" value="Peptidase_M23"/>
    <property type="match status" value="1"/>
</dbReference>
<feature type="compositionally biased region" description="Low complexity" evidence="1">
    <location>
        <begin position="127"/>
        <end position="146"/>
    </location>
</feature>
<dbReference type="Gene3D" id="2.70.70.10">
    <property type="entry name" value="Glucose Permease (Domain IIA)"/>
    <property type="match status" value="1"/>
</dbReference>
<name>A0ABT4MCC6_9NOCA</name>
<gene>
    <name evidence="3" type="ORF">O4220_08765</name>
</gene>
<comment type="caution">
    <text evidence="3">The sequence shown here is derived from an EMBL/GenBank/DDBJ whole genome shotgun (WGS) entry which is preliminary data.</text>
</comment>
<dbReference type="EMBL" id="JAPWIJ010000003">
    <property type="protein sequence ID" value="MCZ4518610.1"/>
    <property type="molecule type" value="Genomic_DNA"/>
</dbReference>
<dbReference type="PANTHER" id="PTHR21666:SF270">
    <property type="entry name" value="MUREIN HYDROLASE ACTIVATOR ENVC"/>
    <property type="match status" value="1"/>
</dbReference>